<dbReference type="OrthoDB" id="1897217at2759"/>
<dbReference type="Pfam" id="PF12843">
    <property type="entry name" value="QSregVF_b"/>
    <property type="match status" value="1"/>
</dbReference>
<dbReference type="GO" id="GO:0009536">
    <property type="term" value="C:plastid"/>
    <property type="evidence" value="ECO:0007669"/>
    <property type="project" value="TreeGrafter"/>
</dbReference>
<evidence type="ECO:0000256" key="1">
    <source>
        <dbReference type="SAM" id="MobiDB-lite"/>
    </source>
</evidence>
<organism evidence="2 3">
    <name type="scientific">Striga hermonthica</name>
    <name type="common">Purple witchweed</name>
    <name type="synonym">Buchnera hermonthica</name>
    <dbReference type="NCBI Taxonomy" id="68872"/>
    <lineage>
        <taxon>Eukaryota</taxon>
        <taxon>Viridiplantae</taxon>
        <taxon>Streptophyta</taxon>
        <taxon>Embryophyta</taxon>
        <taxon>Tracheophyta</taxon>
        <taxon>Spermatophyta</taxon>
        <taxon>Magnoliopsida</taxon>
        <taxon>eudicotyledons</taxon>
        <taxon>Gunneridae</taxon>
        <taxon>Pentapetalae</taxon>
        <taxon>asterids</taxon>
        <taxon>lamiids</taxon>
        <taxon>Lamiales</taxon>
        <taxon>Orobanchaceae</taxon>
        <taxon>Buchnereae</taxon>
        <taxon>Striga</taxon>
    </lineage>
</organism>
<feature type="compositionally biased region" description="Basic residues" evidence="1">
    <location>
        <begin position="225"/>
        <end position="238"/>
    </location>
</feature>
<sequence length="302" mass="32290">MSVSSLTPAAKMGEATFAVTLISPPPIRTLAQSNLPLTIRSRLQFSAFSLFRPKIPDPVKTTITTTAAAAARASIPNRSIPARDRVIDFGKYKGRMLGSLPSSYLRWISKNLRAGDTLEWAMWADQVLADPVYGDRIEWEAAEQVLTGDVARRLSDGGAVAELLELCEKFGWDREDRAAWARVDFGLLGTSKGGRIPRAGGGGVPARADEERESGTVRLGDGGGGRRRERRERARVRRVEKTAGGGMGGGGDGLRSFGDGQGGSSSISGEGTSGSISGSVEKRFPGREALLRKVLTRGRGFN</sequence>
<dbReference type="Proteomes" id="UP001153555">
    <property type="component" value="Unassembled WGS sequence"/>
</dbReference>
<dbReference type="PANTHER" id="PTHR38357:SF1">
    <property type="entry name" value="EXPRESSED PROTEIN"/>
    <property type="match status" value="1"/>
</dbReference>
<evidence type="ECO:0000313" key="2">
    <source>
        <dbReference type="EMBL" id="CAA0829527.1"/>
    </source>
</evidence>
<feature type="region of interest" description="Disordered" evidence="1">
    <location>
        <begin position="196"/>
        <end position="288"/>
    </location>
</feature>
<gene>
    <name evidence="2" type="ORF">SHERM_25096</name>
</gene>
<keyword evidence="3" id="KW-1185">Reference proteome</keyword>
<protein>
    <submittedName>
        <fullName evidence="2">Uncharacterized protein</fullName>
    </submittedName>
</protein>
<evidence type="ECO:0000313" key="3">
    <source>
        <dbReference type="Proteomes" id="UP001153555"/>
    </source>
</evidence>
<name>A0A9N7RG39_STRHE</name>
<feature type="compositionally biased region" description="Gly residues" evidence="1">
    <location>
        <begin position="243"/>
        <end position="263"/>
    </location>
</feature>
<reference evidence="2" key="1">
    <citation type="submission" date="2019-12" db="EMBL/GenBank/DDBJ databases">
        <authorList>
            <person name="Scholes J."/>
        </authorList>
    </citation>
    <scope>NUCLEOTIDE SEQUENCE</scope>
</reference>
<dbReference type="AlphaFoldDB" id="A0A9N7RG39"/>
<comment type="caution">
    <text evidence="2">The sequence shown here is derived from an EMBL/GenBank/DDBJ whole genome shotgun (WGS) entry which is preliminary data.</text>
</comment>
<dbReference type="PANTHER" id="PTHR38357">
    <property type="entry name" value="EXPRESSED PROTEIN"/>
    <property type="match status" value="1"/>
</dbReference>
<accession>A0A9N7RG39</accession>
<feature type="compositionally biased region" description="Low complexity" evidence="1">
    <location>
        <begin position="264"/>
        <end position="279"/>
    </location>
</feature>
<proteinExistence type="predicted"/>
<dbReference type="EMBL" id="CACSLK010027773">
    <property type="protein sequence ID" value="CAA0829527.1"/>
    <property type="molecule type" value="Genomic_DNA"/>
</dbReference>
<dbReference type="InterPro" id="IPR024530">
    <property type="entry name" value="QSregVF_b"/>
</dbReference>